<gene>
    <name evidence="1" type="ORF">AB986_18080</name>
</gene>
<accession>A0A0J6CW86</accession>
<reference evidence="1" key="1">
    <citation type="submission" date="2015-06" db="EMBL/GenBank/DDBJ databases">
        <authorList>
            <person name="Liu B."/>
            <person name="Wang J."/>
            <person name="Zhu Y."/>
            <person name="Liu G."/>
            <person name="Chen Q."/>
            <person name="Zheng C."/>
            <person name="Che J."/>
            <person name="Ge C."/>
            <person name="Shi H."/>
            <person name="Pan Z."/>
            <person name="Liu X."/>
        </authorList>
    </citation>
    <scope>NUCLEOTIDE SEQUENCE [LARGE SCALE GENOMIC DNA]</scope>
    <source>
        <strain evidence="1">DSM 16346</strain>
    </source>
</reference>
<dbReference type="EMBL" id="LELK01000006">
    <property type="protein sequence ID" value="KMM36349.1"/>
    <property type="molecule type" value="Genomic_DNA"/>
</dbReference>
<evidence type="ECO:0000313" key="2">
    <source>
        <dbReference type="Proteomes" id="UP000035996"/>
    </source>
</evidence>
<sequence>MDLFTKSWFEQHGDCLEDWQRSTYKDFVNMMGDEENPYPCIPGMQGFISDTLRFGYAGSPTDQGSHKQLAKLLKQYGKVSRDTGKYASLVVFFDSREMVKEEATIDEYQNQFWTILNQVHKLDEQEWPEHIPKEPHHHEWEFCFDGEPYFAFCATPAHVIRKSRQFPTFLIAFQPRWVFDEINASTTFGQKLKRAIRKRLVAYDGVDPHPALKWYGQQDNYEWEQYFLHDNDSSLSKCPFTAMMNKFKKLQP</sequence>
<comment type="caution">
    <text evidence="1">The sequence shown here is derived from an EMBL/GenBank/DDBJ whole genome shotgun (WGS) entry which is preliminary data.</text>
</comment>
<dbReference type="Pfam" id="PF08892">
    <property type="entry name" value="YqcI_YcgG"/>
    <property type="match status" value="1"/>
</dbReference>
<dbReference type="PATRIC" id="fig|157733.3.peg.2083"/>
<organism evidence="1 2">
    <name type="scientific">Guptibacillus hwajinpoensis</name>
    <dbReference type="NCBI Taxonomy" id="208199"/>
    <lineage>
        <taxon>Bacteria</taxon>
        <taxon>Bacillati</taxon>
        <taxon>Bacillota</taxon>
        <taxon>Bacilli</taxon>
        <taxon>Bacillales</taxon>
        <taxon>Guptibacillaceae</taxon>
        <taxon>Guptibacillus</taxon>
    </lineage>
</organism>
<proteinExistence type="predicted"/>
<evidence type="ECO:0000313" key="1">
    <source>
        <dbReference type="EMBL" id="KMM36349.1"/>
    </source>
</evidence>
<dbReference type="OrthoDB" id="112290at2"/>
<dbReference type="InterPro" id="IPR014988">
    <property type="entry name" value="Uncharacterised_YqcI/YcgG"/>
</dbReference>
<keyword evidence="2" id="KW-1185">Reference proteome</keyword>
<protein>
    <recommendedName>
        <fullName evidence="3">YqcI/YcgG family protein</fullName>
    </recommendedName>
</protein>
<name>A0A0J6CW86_9BACL</name>
<dbReference type="Proteomes" id="UP000035996">
    <property type="component" value="Unassembled WGS sequence"/>
</dbReference>
<dbReference type="AlphaFoldDB" id="A0A0J6CW86"/>
<dbReference type="PANTHER" id="PTHR40045:SF1">
    <property type="entry name" value="YQCI_YCGG FAMILY PROTEIN"/>
    <property type="match status" value="1"/>
</dbReference>
<dbReference type="PANTHER" id="PTHR40045">
    <property type="entry name" value="YCGG FAMILY PROTEIN"/>
    <property type="match status" value="1"/>
</dbReference>
<dbReference type="RefSeq" id="WP_048313031.1">
    <property type="nucleotide sequence ID" value="NZ_CP119526.1"/>
</dbReference>
<evidence type="ECO:0008006" key="3">
    <source>
        <dbReference type="Google" id="ProtNLM"/>
    </source>
</evidence>
<dbReference type="STRING" id="157733.AB986_18080"/>